<evidence type="ECO:0000256" key="5">
    <source>
        <dbReference type="ARBA" id="ARBA00022692"/>
    </source>
</evidence>
<dbReference type="GO" id="GO:0009274">
    <property type="term" value="C:peptidoglycan-based cell wall"/>
    <property type="evidence" value="ECO:0007669"/>
    <property type="project" value="InterPro"/>
</dbReference>
<dbReference type="PANTHER" id="PTHR30400:SF0">
    <property type="entry name" value="BIOSYNTHETIC PEPTIDOGLYCAN TRANSGLYCOSYLASE"/>
    <property type="match status" value="1"/>
</dbReference>
<evidence type="ECO:0000256" key="9">
    <source>
        <dbReference type="ARBA" id="ARBA00023136"/>
    </source>
</evidence>
<organism evidence="12 13">
    <name type="scientific">candidate division WS5 bacterium</name>
    <dbReference type="NCBI Taxonomy" id="2093353"/>
    <lineage>
        <taxon>Bacteria</taxon>
        <taxon>candidate division WS5</taxon>
    </lineage>
</organism>
<evidence type="ECO:0000256" key="10">
    <source>
        <dbReference type="ARBA" id="ARBA00023316"/>
    </source>
</evidence>
<keyword evidence="6" id="KW-0133">Cell shape</keyword>
<evidence type="ECO:0000313" key="13">
    <source>
        <dbReference type="Proteomes" id="UP000285655"/>
    </source>
</evidence>
<dbReference type="GO" id="GO:0071555">
    <property type="term" value="P:cell wall organization"/>
    <property type="evidence" value="ECO:0007669"/>
    <property type="project" value="UniProtKB-KW"/>
</dbReference>
<dbReference type="GO" id="GO:0016763">
    <property type="term" value="F:pentosyltransferase activity"/>
    <property type="evidence" value="ECO:0007669"/>
    <property type="project" value="InterPro"/>
</dbReference>
<keyword evidence="3" id="KW-0328">Glycosyltransferase</keyword>
<keyword evidence="5" id="KW-0812">Transmembrane</keyword>
<dbReference type="InterPro" id="IPR011812">
    <property type="entry name" value="Pep_trsgly"/>
</dbReference>
<dbReference type="SUPFAM" id="SSF53955">
    <property type="entry name" value="Lysozyme-like"/>
    <property type="match status" value="1"/>
</dbReference>
<dbReference type="InterPro" id="IPR023346">
    <property type="entry name" value="Lysozyme-like_dom_sf"/>
</dbReference>
<sequence length="170" mass="19641">MRCECLHTILQYVEDNTVCIFKRDNQKPADSAVQQGEHGIHGVIGRYAVCYDDRGLNQNGKRRGEHIVAEWGEGIFGIEAASLHYYGKPASYLTPEESARLASVLPNPKKYNPARTPKYMENRSRTIYHIMVKRGIVTEECEIDEQVWSKLWRTIKYENFSPHITVREQV</sequence>
<dbReference type="PANTHER" id="PTHR30400">
    <property type="entry name" value="MONOFUNCTIONAL BIOSYNTHETIC PEPTIDOGLYCAN TRANSGLYCOSYLASE"/>
    <property type="match status" value="1"/>
</dbReference>
<keyword evidence="1" id="KW-1003">Cell membrane</keyword>
<dbReference type="Proteomes" id="UP000285655">
    <property type="component" value="Unassembled WGS sequence"/>
</dbReference>
<evidence type="ECO:0000256" key="1">
    <source>
        <dbReference type="ARBA" id="ARBA00022475"/>
    </source>
</evidence>
<protein>
    <recommendedName>
        <fullName evidence="11">Glycosyl transferase family 51 domain-containing protein</fullName>
    </recommendedName>
</protein>
<keyword evidence="7" id="KW-0573">Peptidoglycan synthesis</keyword>
<evidence type="ECO:0000256" key="6">
    <source>
        <dbReference type="ARBA" id="ARBA00022960"/>
    </source>
</evidence>
<accession>A0A419DAN1</accession>
<evidence type="ECO:0000256" key="3">
    <source>
        <dbReference type="ARBA" id="ARBA00022676"/>
    </source>
</evidence>
<proteinExistence type="predicted"/>
<gene>
    <name evidence="12" type="ORF">C4544_06055</name>
</gene>
<evidence type="ECO:0000256" key="8">
    <source>
        <dbReference type="ARBA" id="ARBA00022989"/>
    </source>
</evidence>
<dbReference type="GO" id="GO:0008360">
    <property type="term" value="P:regulation of cell shape"/>
    <property type="evidence" value="ECO:0007669"/>
    <property type="project" value="UniProtKB-KW"/>
</dbReference>
<dbReference type="GO" id="GO:0009252">
    <property type="term" value="P:peptidoglycan biosynthetic process"/>
    <property type="evidence" value="ECO:0007669"/>
    <property type="project" value="UniProtKB-KW"/>
</dbReference>
<evidence type="ECO:0000256" key="7">
    <source>
        <dbReference type="ARBA" id="ARBA00022984"/>
    </source>
</evidence>
<keyword evidence="4" id="KW-0808">Transferase</keyword>
<dbReference type="Gene3D" id="1.10.3810.10">
    <property type="entry name" value="Biosynthetic peptidoglycan transglycosylase-like"/>
    <property type="match status" value="1"/>
</dbReference>
<keyword evidence="10" id="KW-0961">Cell wall biogenesis/degradation</keyword>
<keyword evidence="2" id="KW-0997">Cell inner membrane</keyword>
<evidence type="ECO:0000259" key="11">
    <source>
        <dbReference type="Pfam" id="PF00912"/>
    </source>
</evidence>
<dbReference type="InterPro" id="IPR036950">
    <property type="entry name" value="PBP_transglycosylase"/>
</dbReference>
<evidence type="ECO:0000256" key="4">
    <source>
        <dbReference type="ARBA" id="ARBA00022679"/>
    </source>
</evidence>
<dbReference type="GO" id="GO:0016020">
    <property type="term" value="C:membrane"/>
    <property type="evidence" value="ECO:0007669"/>
    <property type="project" value="InterPro"/>
</dbReference>
<dbReference type="AlphaFoldDB" id="A0A419DAN1"/>
<dbReference type="Pfam" id="PF00912">
    <property type="entry name" value="Transgly"/>
    <property type="match status" value="1"/>
</dbReference>
<dbReference type="InterPro" id="IPR001264">
    <property type="entry name" value="Glyco_trans_51"/>
</dbReference>
<reference evidence="12 13" key="1">
    <citation type="journal article" date="2017" name="ISME J.">
        <title>Energy and carbon metabolisms in a deep terrestrial subsurface fluid microbial community.</title>
        <authorList>
            <person name="Momper L."/>
            <person name="Jungbluth S.P."/>
            <person name="Lee M.D."/>
            <person name="Amend J.P."/>
        </authorList>
    </citation>
    <scope>NUCLEOTIDE SEQUENCE [LARGE SCALE GENOMIC DNA]</scope>
    <source>
        <strain evidence="12">SURF_29</strain>
    </source>
</reference>
<comment type="caution">
    <text evidence="12">The sequence shown here is derived from an EMBL/GenBank/DDBJ whole genome shotgun (WGS) entry which is preliminary data.</text>
</comment>
<name>A0A419DAN1_9BACT</name>
<feature type="domain" description="Glycosyl transferase family 51" evidence="11">
    <location>
        <begin position="69"/>
        <end position="131"/>
    </location>
</feature>
<evidence type="ECO:0000313" key="12">
    <source>
        <dbReference type="EMBL" id="RJO60155.1"/>
    </source>
</evidence>
<keyword evidence="9" id="KW-0472">Membrane</keyword>
<dbReference type="EMBL" id="QZJW01000053">
    <property type="protein sequence ID" value="RJO60155.1"/>
    <property type="molecule type" value="Genomic_DNA"/>
</dbReference>
<keyword evidence="8" id="KW-1133">Transmembrane helix</keyword>
<evidence type="ECO:0000256" key="2">
    <source>
        <dbReference type="ARBA" id="ARBA00022519"/>
    </source>
</evidence>